<keyword evidence="3" id="KW-0520">NAD</keyword>
<accession>A0A7G2EWY4</accession>
<dbReference type="InterPro" id="IPR035897">
    <property type="entry name" value="Toll_tir_struct_dom_sf"/>
</dbReference>
<dbReference type="InterPro" id="IPR000157">
    <property type="entry name" value="TIR_dom"/>
</dbReference>
<keyword evidence="1" id="KW-0433">Leucine-rich repeat</keyword>
<dbReference type="SMART" id="SM00255">
    <property type="entry name" value="TIR"/>
    <property type="match status" value="1"/>
</dbReference>
<dbReference type="PROSITE" id="PS50104">
    <property type="entry name" value="TIR"/>
    <property type="match status" value="1"/>
</dbReference>
<evidence type="ECO:0000256" key="3">
    <source>
        <dbReference type="ARBA" id="ARBA00023027"/>
    </source>
</evidence>
<dbReference type="InterPro" id="IPR011713">
    <property type="entry name" value="Leu-rich_rpt_3"/>
</dbReference>
<dbReference type="GO" id="GO:0007165">
    <property type="term" value="P:signal transduction"/>
    <property type="evidence" value="ECO:0007669"/>
    <property type="project" value="InterPro"/>
</dbReference>
<proteinExistence type="predicted"/>
<feature type="domain" description="TIR" evidence="4">
    <location>
        <begin position="13"/>
        <end position="168"/>
    </location>
</feature>
<evidence type="ECO:0000256" key="1">
    <source>
        <dbReference type="ARBA" id="ARBA00022614"/>
    </source>
</evidence>
<reference evidence="5 6" key="1">
    <citation type="submission" date="2020-09" db="EMBL/GenBank/DDBJ databases">
        <authorList>
            <person name="Ashkenazy H."/>
        </authorList>
    </citation>
    <scope>NUCLEOTIDE SEQUENCE [LARGE SCALE GENOMIC DNA]</scope>
    <source>
        <strain evidence="6">cv. Cdm-0</strain>
    </source>
</reference>
<dbReference type="PANTHER" id="PTHR11017">
    <property type="entry name" value="LEUCINE-RICH REPEAT-CONTAINING PROTEIN"/>
    <property type="match status" value="1"/>
</dbReference>
<evidence type="ECO:0000259" key="4">
    <source>
        <dbReference type="PROSITE" id="PS50104"/>
    </source>
</evidence>
<dbReference type="EMBL" id="LR881469">
    <property type="protein sequence ID" value="CAD5327414.1"/>
    <property type="molecule type" value="Genomic_DNA"/>
</dbReference>
<evidence type="ECO:0000313" key="6">
    <source>
        <dbReference type="Proteomes" id="UP000516314"/>
    </source>
</evidence>
<dbReference type="Gene3D" id="3.40.50.10140">
    <property type="entry name" value="Toll/interleukin-1 receptor homology (TIR) domain"/>
    <property type="match status" value="1"/>
</dbReference>
<dbReference type="InterPro" id="IPR044974">
    <property type="entry name" value="Disease_R_plants"/>
</dbReference>
<dbReference type="SUPFAM" id="SSF52200">
    <property type="entry name" value="Toll/Interleukin receptor TIR domain"/>
    <property type="match status" value="1"/>
</dbReference>
<sequence>MASSSTSSPTRVKEYDVFLSFRGADTRNNIVSYLHKALVDVGIRTFKDDKELEEGDIISEKLVNAIQTSWFAVVVLSEKYVTSSWCLEELRHIMELSIQDDITVVPIFYKVEPSDVRYQKNSFEVKLQHYRDPEKILKWKGALTQVGNMSGKHFQTCSDEATNIAEIGTSKIHGVSLEMCDLSDTLRIGSSVFRPMRDLTFLKFLKHVVDITSKLQLISDVSSITHGLKLLHWDAYPLETLPFSFQSSTLVEINLRYSNLKHFWDETKVYRSKCDSLMGLLLVTDDHNQPKASRPSPYRHINLLLLDTVTALSSLTELSIQGEISVKLLHTLIGSAEHLSFTCEQQIPDQLKITMAQKTGSIQPLHLIKTLVIERFNYGAREAPFSCQSFSSFPCLTELKLINLSIREIPQDIDCLLSLRKMDLTGNDFVHLPKTMAQLTKLECLTLRNCRQLKALPLLTPTLTLPGLDNQPRGLIELCIDNCKNLQSLQDQLLCYNTSLAYLDLSNHDFERIPTSIRHLSSLNTLCLKNCKKLKYVEELPLSLNHLYAHGCDYLENVTLSPNHTIKHLDLRDCPRLKQSEQIKTLVSNERHGEAMSIRISTLSRM</sequence>
<dbReference type="Gene3D" id="3.80.10.10">
    <property type="entry name" value="Ribonuclease Inhibitor"/>
    <property type="match status" value="1"/>
</dbReference>
<dbReference type="FunFam" id="3.40.50.10140:FF:000007">
    <property type="entry name" value="Disease resistance protein (TIR-NBS-LRR class)"/>
    <property type="match status" value="1"/>
</dbReference>
<dbReference type="PANTHER" id="PTHR11017:SF501">
    <property type="entry name" value="ADP-RIBOSYL CYCLASE_CYCLIC ADP-RIBOSE HYDROLASE-RELATED"/>
    <property type="match status" value="1"/>
</dbReference>
<dbReference type="AlphaFoldDB" id="A0A7G2EWY4"/>
<dbReference type="Pfam" id="PF07725">
    <property type="entry name" value="LRR_3"/>
    <property type="match status" value="1"/>
</dbReference>
<dbReference type="Proteomes" id="UP000516314">
    <property type="component" value="Chromosome 4"/>
</dbReference>
<evidence type="ECO:0000256" key="2">
    <source>
        <dbReference type="ARBA" id="ARBA00022737"/>
    </source>
</evidence>
<evidence type="ECO:0000313" key="5">
    <source>
        <dbReference type="EMBL" id="CAD5327414.1"/>
    </source>
</evidence>
<dbReference type="SUPFAM" id="SSF52058">
    <property type="entry name" value="L domain-like"/>
    <property type="match status" value="1"/>
</dbReference>
<protein>
    <submittedName>
        <fullName evidence="5">(thale cress) hypothetical protein</fullName>
    </submittedName>
</protein>
<dbReference type="GO" id="GO:0006952">
    <property type="term" value="P:defense response"/>
    <property type="evidence" value="ECO:0007669"/>
    <property type="project" value="InterPro"/>
</dbReference>
<organism evidence="5 6">
    <name type="scientific">Arabidopsis thaliana</name>
    <name type="common">Mouse-ear cress</name>
    <dbReference type="NCBI Taxonomy" id="3702"/>
    <lineage>
        <taxon>Eukaryota</taxon>
        <taxon>Viridiplantae</taxon>
        <taxon>Streptophyta</taxon>
        <taxon>Embryophyta</taxon>
        <taxon>Tracheophyta</taxon>
        <taxon>Spermatophyta</taxon>
        <taxon>Magnoliopsida</taxon>
        <taxon>eudicotyledons</taxon>
        <taxon>Gunneridae</taxon>
        <taxon>Pentapetalae</taxon>
        <taxon>rosids</taxon>
        <taxon>malvids</taxon>
        <taxon>Brassicales</taxon>
        <taxon>Brassicaceae</taxon>
        <taxon>Camelineae</taxon>
        <taxon>Arabidopsis</taxon>
    </lineage>
</organism>
<dbReference type="Pfam" id="PF01582">
    <property type="entry name" value="TIR"/>
    <property type="match status" value="1"/>
</dbReference>
<gene>
    <name evidence="5" type="ORF">AT9943_LOCUS15115</name>
</gene>
<keyword evidence="2" id="KW-0677">Repeat</keyword>
<dbReference type="InterPro" id="IPR032675">
    <property type="entry name" value="LRR_dom_sf"/>
</dbReference>
<name>A0A7G2EWY4_ARATH</name>